<dbReference type="AlphaFoldDB" id="A0A9W7XPH2"/>
<reference evidence="2" key="1">
    <citation type="submission" date="2022-07" db="EMBL/GenBank/DDBJ databases">
        <title>Phylogenomic reconstructions and comparative analyses of Kickxellomycotina fungi.</title>
        <authorList>
            <person name="Reynolds N.K."/>
            <person name="Stajich J.E."/>
            <person name="Barry K."/>
            <person name="Grigoriev I.V."/>
            <person name="Crous P."/>
            <person name="Smith M.E."/>
        </authorList>
    </citation>
    <scope>NUCLEOTIDE SEQUENCE</scope>
    <source>
        <strain evidence="2">NBRC 105413</strain>
    </source>
</reference>
<accession>A0A9W7XPH2</accession>
<name>A0A9W7XPH2_9FUNG</name>
<evidence type="ECO:0000256" key="1">
    <source>
        <dbReference type="SAM" id="MobiDB-lite"/>
    </source>
</evidence>
<sequence length="143" mass="15836">MDVFPTRIADPSLDNSPSSNNSASGREMLATAAQETAIQVATTIIHQHEVIARLSRYRSHYEAEIVRQNERMADIERALANFGRHGEASDSRRRAMEVLGASLDDAKKSLFDARLAKARLELEISQWAVRVSGAEAKNSNNNN</sequence>
<comment type="caution">
    <text evidence="2">The sequence shown here is derived from an EMBL/GenBank/DDBJ whole genome shotgun (WGS) entry which is preliminary data.</text>
</comment>
<proteinExistence type="predicted"/>
<keyword evidence="3" id="KW-1185">Reference proteome</keyword>
<evidence type="ECO:0000313" key="2">
    <source>
        <dbReference type="EMBL" id="KAJ1647052.1"/>
    </source>
</evidence>
<protein>
    <submittedName>
        <fullName evidence="2">Uncharacterized protein</fullName>
    </submittedName>
</protein>
<feature type="region of interest" description="Disordered" evidence="1">
    <location>
        <begin position="1"/>
        <end position="26"/>
    </location>
</feature>
<feature type="compositionally biased region" description="Low complexity" evidence="1">
    <location>
        <begin position="9"/>
        <end position="24"/>
    </location>
</feature>
<gene>
    <name evidence="2" type="ORF">LPJ64_001516</name>
</gene>
<evidence type="ECO:0000313" key="3">
    <source>
        <dbReference type="Proteomes" id="UP001145021"/>
    </source>
</evidence>
<organism evidence="2 3">
    <name type="scientific">Coemansia asiatica</name>
    <dbReference type="NCBI Taxonomy" id="1052880"/>
    <lineage>
        <taxon>Eukaryota</taxon>
        <taxon>Fungi</taxon>
        <taxon>Fungi incertae sedis</taxon>
        <taxon>Zoopagomycota</taxon>
        <taxon>Kickxellomycotina</taxon>
        <taxon>Kickxellomycetes</taxon>
        <taxon>Kickxellales</taxon>
        <taxon>Kickxellaceae</taxon>
        <taxon>Coemansia</taxon>
    </lineage>
</organism>
<dbReference type="EMBL" id="JANBOH010000040">
    <property type="protein sequence ID" value="KAJ1647052.1"/>
    <property type="molecule type" value="Genomic_DNA"/>
</dbReference>
<dbReference type="Proteomes" id="UP001145021">
    <property type="component" value="Unassembled WGS sequence"/>
</dbReference>